<dbReference type="FunCoup" id="A0A0D2JBU4">
    <property type="interactions" value="101"/>
</dbReference>
<dbReference type="EMBL" id="AZAC01000017">
    <property type="protein sequence ID" value="KIX13256.1"/>
    <property type="molecule type" value="Genomic_DNA"/>
</dbReference>
<comment type="function">
    <text evidence="4">DNA polymerase III is a complex, multichain enzyme responsible for most of the replicative synthesis in bacteria. The epsilon subunit contain the editing function and is a proofreading 3'-5' exonuclease.</text>
</comment>
<dbReference type="STRING" id="1429043.X474_14735"/>
<dbReference type="PANTHER" id="PTHR30231:SF4">
    <property type="entry name" value="PROTEIN NEN2"/>
    <property type="match status" value="1"/>
</dbReference>
<evidence type="ECO:0000256" key="4">
    <source>
        <dbReference type="ARBA" id="ARBA00025483"/>
    </source>
</evidence>
<dbReference type="Proteomes" id="UP000032233">
    <property type="component" value="Unassembled WGS sequence"/>
</dbReference>
<keyword evidence="2" id="KW-0378">Hydrolase</keyword>
<dbReference type="GO" id="GO:0003677">
    <property type="term" value="F:DNA binding"/>
    <property type="evidence" value="ECO:0007669"/>
    <property type="project" value="InterPro"/>
</dbReference>
<dbReference type="Gene3D" id="3.30.420.10">
    <property type="entry name" value="Ribonuclease H-like superfamily/Ribonuclease H"/>
    <property type="match status" value="1"/>
</dbReference>
<dbReference type="FunFam" id="3.30.420.10:FF:000045">
    <property type="entry name" value="3'-5' exonuclease DinG"/>
    <property type="match status" value="1"/>
</dbReference>
<dbReference type="InterPro" id="IPR006054">
    <property type="entry name" value="DnaQ"/>
</dbReference>
<dbReference type="RefSeq" id="WP_044349556.1">
    <property type="nucleotide sequence ID" value="NZ_AZAC01000017.1"/>
</dbReference>
<evidence type="ECO:0000256" key="5">
    <source>
        <dbReference type="ARBA" id="ARBA00026073"/>
    </source>
</evidence>
<organism evidence="7 8">
    <name type="scientific">Dethiosulfatarculus sandiegensis</name>
    <dbReference type="NCBI Taxonomy" id="1429043"/>
    <lineage>
        <taxon>Bacteria</taxon>
        <taxon>Pseudomonadati</taxon>
        <taxon>Thermodesulfobacteriota</taxon>
        <taxon>Desulfarculia</taxon>
        <taxon>Desulfarculales</taxon>
        <taxon>Desulfarculaceae</taxon>
        <taxon>Dethiosulfatarculus</taxon>
    </lineage>
</organism>
<protein>
    <recommendedName>
        <fullName evidence="6">Exonuclease domain-containing protein</fullName>
    </recommendedName>
</protein>
<evidence type="ECO:0000259" key="6">
    <source>
        <dbReference type="SMART" id="SM00479"/>
    </source>
</evidence>
<accession>A0A0D2JBU4</accession>
<evidence type="ECO:0000313" key="8">
    <source>
        <dbReference type="Proteomes" id="UP000032233"/>
    </source>
</evidence>
<dbReference type="GO" id="GO:0006260">
    <property type="term" value="P:DNA replication"/>
    <property type="evidence" value="ECO:0007669"/>
    <property type="project" value="InterPro"/>
</dbReference>
<reference evidence="7 8" key="1">
    <citation type="submission" date="2013-11" db="EMBL/GenBank/DDBJ databases">
        <title>Metagenomic analysis of a methanogenic consortium involved in long chain n-alkane degradation.</title>
        <authorList>
            <person name="Davidova I.A."/>
            <person name="Callaghan A.V."/>
            <person name="Wawrik B."/>
            <person name="Pruitt S."/>
            <person name="Marks C."/>
            <person name="Duncan K.E."/>
            <person name="Suflita J.M."/>
        </authorList>
    </citation>
    <scope>NUCLEOTIDE SEQUENCE [LARGE SCALE GENOMIC DNA]</scope>
    <source>
        <strain evidence="7 8">SPR</strain>
    </source>
</reference>
<dbReference type="PANTHER" id="PTHR30231">
    <property type="entry name" value="DNA POLYMERASE III SUBUNIT EPSILON"/>
    <property type="match status" value="1"/>
</dbReference>
<dbReference type="NCBIfam" id="TIGR00573">
    <property type="entry name" value="dnaq"/>
    <property type="match status" value="1"/>
</dbReference>
<gene>
    <name evidence="7" type="ORF">X474_14735</name>
</gene>
<keyword evidence="3" id="KW-0269">Exonuclease</keyword>
<keyword evidence="8" id="KW-1185">Reference proteome</keyword>
<dbReference type="SUPFAM" id="SSF53098">
    <property type="entry name" value="Ribonuclease H-like"/>
    <property type="match status" value="1"/>
</dbReference>
<dbReference type="InterPro" id="IPR012337">
    <property type="entry name" value="RNaseH-like_sf"/>
</dbReference>
<dbReference type="SMART" id="SM00479">
    <property type="entry name" value="EXOIII"/>
    <property type="match status" value="1"/>
</dbReference>
<dbReference type="InterPro" id="IPR036397">
    <property type="entry name" value="RNaseH_sf"/>
</dbReference>
<evidence type="ECO:0000256" key="1">
    <source>
        <dbReference type="ARBA" id="ARBA00022722"/>
    </source>
</evidence>
<dbReference type="Pfam" id="PF00929">
    <property type="entry name" value="RNase_T"/>
    <property type="match status" value="1"/>
</dbReference>
<evidence type="ECO:0000256" key="3">
    <source>
        <dbReference type="ARBA" id="ARBA00022839"/>
    </source>
</evidence>
<evidence type="ECO:0000313" key="7">
    <source>
        <dbReference type="EMBL" id="KIX13256.1"/>
    </source>
</evidence>
<dbReference type="InParanoid" id="A0A0D2JBU4"/>
<dbReference type="CDD" id="cd06127">
    <property type="entry name" value="DEDDh"/>
    <property type="match status" value="1"/>
</dbReference>
<proteinExistence type="predicted"/>
<comment type="caution">
    <text evidence="7">The sequence shown here is derived from an EMBL/GenBank/DDBJ whole genome shotgun (WGS) entry which is preliminary data.</text>
</comment>
<dbReference type="AlphaFoldDB" id="A0A0D2JBU4"/>
<comment type="subunit">
    <text evidence="5">DNA polymerase III contains a core (composed of alpha, epsilon and theta chains) that associates with a tau subunit. This core dimerizes to form the POLIII' complex. PolIII' associates with the gamma complex (composed of gamma, delta, delta', psi and chi chains) and with the beta chain to form the complete DNA polymerase III complex.</text>
</comment>
<dbReference type="GO" id="GO:0008408">
    <property type="term" value="F:3'-5' exonuclease activity"/>
    <property type="evidence" value="ECO:0007669"/>
    <property type="project" value="TreeGrafter"/>
</dbReference>
<feature type="domain" description="Exonuclease" evidence="6">
    <location>
        <begin position="46"/>
        <end position="223"/>
    </location>
</feature>
<dbReference type="GO" id="GO:0005829">
    <property type="term" value="C:cytosol"/>
    <property type="evidence" value="ECO:0007669"/>
    <property type="project" value="TreeGrafter"/>
</dbReference>
<dbReference type="InterPro" id="IPR013520">
    <property type="entry name" value="Ribonucl_H"/>
</dbReference>
<name>A0A0D2JBU4_9BACT</name>
<keyword evidence="1" id="KW-0540">Nuclease</keyword>
<sequence length="239" mass="27237">MSLLKARLKNRLTRARVGSRELPARARKNLHVLKKYKPELPYTDFNYVVVDLETTGLDTQKDRVVSVGAVRLVKGRVRLADRFNELVNPGRDIPVESIKIHGIKPDQVARARPASLVFEDFLDFLGADILVAHYAAFDLHFINLTMKRLYGFALQNPVLDTARMCEQVILPHDPYGINRNRRQCTLDALCNRFNLNLADRHTAFGDCLATALIFQRMAIFMDSKKPVSLRRLIKVGLVQ</sequence>
<dbReference type="GO" id="GO:0003887">
    <property type="term" value="F:DNA-directed DNA polymerase activity"/>
    <property type="evidence" value="ECO:0007669"/>
    <property type="project" value="InterPro"/>
</dbReference>
<evidence type="ECO:0000256" key="2">
    <source>
        <dbReference type="ARBA" id="ARBA00022801"/>
    </source>
</evidence>